<dbReference type="Pfam" id="PF09995">
    <property type="entry name" value="MPAB_Lcp_cat"/>
    <property type="match status" value="1"/>
</dbReference>
<evidence type="ECO:0000313" key="2">
    <source>
        <dbReference type="EMBL" id="UQN14129.1"/>
    </source>
</evidence>
<dbReference type="EMBL" id="CP097160">
    <property type="protein sequence ID" value="UQN14129.1"/>
    <property type="molecule type" value="Genomic_DNA"/>
</dbReference>
<gene>
    <name evidence="2" type="ORF">M3M28_08685</name>
</gene>
<evidence type="ECO:0000259" key="1">
    <source>
        <dbReference type="Pfam" id="PF09995"/>
    </source>
</evidence>
<feature type="domain" description="ER-bound oxygenase mpaB/mpaB'/Rubber oxygenase catalytic" evidence="1">
    <location>
        <begin position="1"/>
        <end position="207"/>
    </location>
</feature>
<dbReference type="PANTHER" id="PTHR36151">
    <property type="entry name" value="BLR2777 PROTEIN"/>
    <property type="match status" value="1"/>
</dbReference>
<accession>A0ABY4MWG3</accession>
<sequence>MLVGGGAAILLQLAHPTVAAGVAHHSAFASAPLGRLEQTLNYVMAVVHGTDADRRIVRRHVNRRHAHVPGAYDSGPQLWVAATLLWAGERAYERAFGPLKDADREALRYTFATLGTELQLPADAWPASVDEFDAWWQLALADARVTDDARLAFARLRRPDVAPWWLRAALPLIWRVALELLSPRLRREFDPSWSRADRFMVELFWTVTTPIYRILPRRMRTWPVRRQLRAFRRA</sequence>
<proteinExistence type="predicted"/>
<reference evidence="2" key="1">
    <citation type="submission" date="2022-05" db="EMBL/GenBank/DDBJ databases">
        <title>Complete genome sequence of toluene-degrading Gulosibacter sediminis strain ACHW.36C.</title>
        <authorList>
            <person name="Wai A.C."/>
            <person name="Lai G.K."/>
            <person name="Griffin S.D."/>
            <person name="Leung F.C."/>
        </authorList>
    </citation>
    <scope>NUCLEOTIDE SEQUENCE [LARGE SCALE GENOMIC DNA]</scope>
    <source>
        <strain evidence="2">ACHW.36C</strain>
    </source>
</reference>
<dbReference type="PANTHER" id="PTHR36151:SF3">
    <property type="entry name" value="ER-BOUND OXYGENASE MPAB_MPAB'_RUBBER OXYGENASE CATALYTIC DOMAIN-CONTAINING PROTEIN"/>
    <property type="match status" value="1"/>
</dbReference>
<name>A0ABY4MWG3_9MICO</name>
<dbReference type="InterPro" id="IPR018713">
    <property type="entry name" value="MPAB/Lcp_cat_dom"/>
</dbReference>
<organism evidence="2">
    <name type="scientific">Gulosibacter sediminis</name>
    <dbReference type="NCBI Taxonomy" id="1729695"/>
    <lineage>
        <taxon>Bacteria</taxon>
        <taxon>Bacillati</taxon>
        <taxon>Actinomycetota</taxon>
        <taxon>Actinomycetes</taxon>
        <taxon>Micrococcales</taxon>
        <taxon>Microbacteriaceae</taxon>
        <taxon>Gulosibacter</taxon>
    </lineage>
</organism>
<protein>
    <submittedName>
        <fullName evidence="2">DUF2236 domain-containing protein</fullName>
    </submittedName>
</protein>